<evidence type="ECO:0000313" key="1">
    <source>
        <dbReference type="EMBL" id="KAG6948589.1"/>
    </source>
</evidence>
<name>A0A8T1TX08_9STRA</name>
<reference evidence="1" key="1">
    <citation type="submission" date="2021-01" db="EMBL/GenBank/DDBJ databases">
        <title>Phytophthora aleatoria, a newly-described species from Pinus radiata is distinct from Phytophthora cactorum isolates based on comparative genomics.</title>
        <authorList>
            <person name="Mcdougal R."/>
            <person name="Panda P."/>
            <person name="Williams N."/>
            <person name="Studholme D.J."/>
        </authorList>
    </citation>
    <scope>NUCLEOTIDE SEQUENCE</scope>
    <source>
        <strain evidence="1">NZFS 3830</strain>
    </source>
</reference>
<organism evidence="1 2">
    <name type="scientific">Phytophthora cactorum</name>
    <dbReference type="NCBI Taxonomy" id="29920"/>
    <lineage>
        <taxon>Eukaryota</taxon>
        <taxon>Sar</taxon>
        <taxon>Stramenopiles</taxon>
        <taxon>Oomycota</taxon>
        <taxon>Peronosporomycetes</taxon>
        <taxon>Peronosporales</taxon>
        <taxon>Peronosporaceae</taxon>
        <taxon>Phytophthora</taxon>
    </lineage>
</organism>
<sequence>MSEGQARSQPQTQCAEMMAIPDVVHALSVRVCHTKAMFATQVIPSFIYTWTWLHRPACKALHGDPLHAPIFLWLRESECMLRGLVGFPCVCAV</sequence>
<dbReference type="AlphaFoldDB" id="A0A8T1TX08"/>
<proteinExistence type="predicted"/>
<gene>
    <name evidence="1" type="ORF">JG687_00015385</name>
</gene>
<accession>A0A8T1TX08</accession>
<evidence type="ECO:0000313" key="2">
    <source>
        <dbReference type="Proteomes" id="UP000688947"/>
    </source>
</evidence>
<protein>
    <submittedName>
        <fullName evidence="1">Uncharacterized protein</fullName>
    </submittedName>
</protein>
<comment type="caution">
    <text evidence="1">The sequence shown here is derived from an EMBL/GenBank/DDBJ whole genome shotgun (WGS) entry which is preliminary data.</text>
</comment>
<dbReference type="EMBL" id="JAENGZ010001363">
    <property type="protein sequence ID" value="KAG6948589.1"/>
    <property type="molecule type" value="Genomic_DNA"/>
</dbReference>
<dbReference type="Proteomes" id="UP000688947">
    <property type="component" value="Unassembled WGS sequence"/>
</dbReference>